<organism evidence="4 5">
    <name type="scientific">Bizionia argentinensis JUB59</name>
    <dbReference type="NCBI Taxonomy" id="1046627"/>
    <lineage>
        <taxon>Bacteria</taxon>
        <taxon>Pseudomonadati</taxon>
        <taxon>Bacteroidota</taxon>
        <taxon>Flavobacteriia</taxon>
        <taxon>Flavobacteriales</taxon>
        <taxon>Flavobacteriaceae</taxon>
        <taxon>Bizionia</taxon>
    </lineage>
</organism>
<dbReference type="SUPFAM" id="SSF48452">
    <property type="entry name" value="TPR-like"/>
    <property type="match status" value="3"/>
</dbReference>
<dbReference type="PANTHER" id="PTHR45641">
    <property type="entry name" value="TETRATRICOPEPTIDE REPEAT PROTEIN (AFU_ORTHOLOGUE AFUA_6G03870)"/>
    <property type="match status" value="1"/>
</dbReference>
<dbReference type="PANTHER" id="PTHR45641:SF19">
    <property type="entry name" value="NEPHROCYSTIN-3"/>
    <property type="match status" value="1"/>
</dbReference>
<feature type="non-terminal residue" evidence="4">
    <location>
        <position position="614"/>
    </location>
</feature>
<dbReference type="Pfam" id="PF13424">
    <property type="entry name" value="TPR_12"/>
    <property type="match status" value="2"/>
</dbReference>
<keyword evidence="2 3" id="KW-0802">TPR repeat</keyword>
<name>A0A4U8UIV3_9FLAO</name>
<proteinExistence type="predicted"/>
<sequence length="614" mass="70555">MIKNKILLVFLIVWQTHGFCQKGIDSLNLYYSKGQYGKVINLSDKLLAGHELDTQMDSLHYIGYLTFKGLGFLELDQLNAAEEQLEFTLQKAQDFIQIHRVVIIQPTSNLALLYYKKGELAKAKKMFLEALTVQEEEFGKNNLGYATILGNLANIYFAISELSQAEKLFLEVVEIQKSLSDDNSYGYGLALNNLGAFYLNIGQYEKAYESFVTAFSLIPTGHPNYLFLLNNYAMCLDNLGNKVDAEKWYVHVIEKCEEIDAFPGIYATALNNLGTLYFEEKQYEQALPILLATLKVKKHIYGESSTNYAITLGNIGLLYVETNQKEKAKSTYIKALTIFEENNQVNSNYYKSTVSNLAQLYVKTESYEKASSLLKKSMQLEHASFLKILAFLSKEELNLFLKVNLNPHYSTLSLLKDYPLADSLALSSYQNEILIKSLSLRNQQRIRNRILKTKDTVLKNNYMQFVKQKRQLMQWDKLPLSQKPKAYDQLDIETENIEKYLSRRSSEFAELKNTLSINFNQIQENLKPNELLIELVAFNYYNEKWTDSIMYSAFVVGENYKTPKYISLFEQQQLDSLLEKKGAPEASINQLYSEQAIDDLFIKPLSKELEGITT</sequence>
<dbReference type="Gene3D" id="1.25.40.10">
    <property type="entry name" value="Tetratricopeptide repeat domain"/>
    <property type="match status" value="2"/>
</dbReference>
<dbReference type="OrthoDB" id="5295174at2"/>
<keyword evidence="5" id="KW-1185">Reference proteome</keyword>
<feature type="repeat" description="TPR" evidence="3">
    <location>
        <begin position="104"/>
        <end position="137"/>
    </location>
</feature>
<reference evidence="4 5" key="1">
    <citation type="journal article" date="2008" name="Int. J. Syst. Evol. Microbiol.">
        <title>Bizionia argentinensis sp. nov., isolated from surface marine water in Antarctica.</title>
        <authorList>
            <person name="Bercovich A."/>
            <person name="Vazquez S.C."/>
            <person name="Yankilevich P."/>
            <person name="Coria S.H."/>
            <person name="Foti M."/>
            <person name="Hernandez E."/>
            <person name="Vidal A."/>
            <person name="Ruberto L."/>
            <person name="Melo C."/>
            <person name="Marenssi S."/>
            <person name="Criscuolo M."/>
            <person name="Memoli M."/>
            <person name="Arguelles M."/>
            <person name="Mac Cormack W.P."/>
        </authorList>
    </citation>
    <scope>NUCLEOTIDE SEQUENCE [LARGE SCALE GENOMIC DNA]</scope>
    <source>
        <strain evidence="4 5">JUB59</strain>
    </source>
</reference>
<comment type="caution">
    <text evidence="4">The sequence shown here is derived from an EMBL/GenBank/DDBJ whole genome shotgun (WGS) entry which is preliminary data.</text>
</comment>
<evidence type="ECO:0000313" key="4">
    <source>
        <dbReference type="EMBL" id="TLG99032.1"/>
    </source>
</evidence>
<dbReference type="PROSITE" id="PS50005">
    <property type="entry name" value="TPR"/>
    <property type="match status" value="4"/>
</dbReference>
<gene>
    <name evidence="4" type="ORF">BZARG_03365</name>
</gene>
<keyword evidence="1" id="KW-0677">Repeat</keyword>
<dbReference type="SMART" id="SM00028">
    <property type="entry name" value="TPR"/>
    <property type="match status" value="8"/>
</dbReference>
<dbReference type="EMBL" id="AFXZ01000021">
    <property type="protein sequence ID" value="TLG99032.1"/>
    <property type="molecule type" value="Genomic_DNA"/>
</dbReference>
<dbReference type="InterPro" id="IPR011990">
    <property type="entry name" value="TPR-like_helical_dom_sf"/>
</dbReference>
<evidence type="ECO:0000256" key="1">
    <source>
        <dbReference type="ARBA" id="ARBA00022737"/>
    </source>
</evidence>
<protein>
    <submittedName>
        <fullName evidence="4">Tetratricopeptide repeat protein</fullName>
    </submittedName>
</protein>
<dbReference type="Pfam" id="PF13181">
    <property type="entry name" value="TPR_8"/>
    <property type="match status" value="1"/>
</dbReference>
<feature type="repeat" description="TPR" evidence="3">
    <location>
        <begin position="309"/>
        <end position="342"/>
    </location>
</feature>
<dbReference type="AlphaFoldDB" id="A0A4U8UIV3"/>
<evidence type="ECO:0000256" key="3">
    <source>
        <dbReference type="PROSITE-ProRule" id="PRU00339"/>
    </source>
</evidence>
<feature type="repeat" description="TPR" evidence="3">
    <location>
        <begin position="188"/>
        <end position="221"/>
    </location>
</feature>
<dbReference type="InterPro" id="IPR019734">
    <property type="entry name" value="TPR_rpt"/>
</dbReference>
<dbReference type="Proteomes" id="UP000003730">
    <property type="component" value="Unassembled WGS sequence"/>
</dbReference>
<accession>A0A4U8UIV3</accession>
<evidence type="ECO:0000313" key="5">
    <source>
        <dbReference type="Proteomes" id="UP000003730"/>
    </source>
</evidence>
<dbReference type="RefSeq" id="WP_040288138.1">
    <property type="nucleotide sequence ID" value="NZ_AFXZ01000021.1"/>
</dbReference>
<feature type="repeat" description="TPR" evidence="3">
    <location>
        <begin position="267"/>
        <end position="300"/>
    </location>
</feature>
<evidence type="ECO:0000256" key="2">
    <source>
        <dbReference type="ARBA" id="ARBA00022803"/>
    </source>
</evidence>